<dbReference type="NCBIfam" id="TIGR00707">
    <property type="entry name" value="argD"/>
    <property type="match status" value="1"/>
</dbReference>
<comment type="cofactor">
    <cofactor evidence="3">
        <name>pyridoxal 5'-phosphate</name>
        <dbReference type="ChEBI" id="CHEBI:597326"/>
    </cofactor>
    <text evidence="3">Binds 1 pyridoxal phosphate per subunit.</text>
</comment>
<feature type="binding site" evidence="3">
    <location>
        <position position="305"/>
    </location>
    <ligand>
        <name>N(2)-acetyl-L-ornithine</name>
        <dbReference type="ChEBI" id="CHEBI:57805"/>
    </ligand>
</feature>
<proteinExistence type="inferred from homology"/>
<protein>
    <recommendedName>
        <fullName evidence="3">Acetylornithine aminotransferase</fullName>
        <shortName evidence="3">ACOAT</shortName>
        <ecNumber evidence="3">2.6.1.11</ecNumber>
    </recommendedName>
</protein>
<keyword evidence="5" id="KW-1185">Reference proteome</keyword>
<keyword evidence="3" id="KW-0028">Amino-acid biosynthesis</keyword>
<dbReference type="PANTHER" id="PTHR11986:SF113">
    <property type="entry name" value="SUCCINYLORNITHINE TRANSAMINASE"/>
    <property type="match status" value="1"/>
</dbReference>
<comment type="caution">
    <text evidence="4">The sequence shown here is derived from an EMBL/GenBank/DDBJ whole genome shotgun (WGS) entry which is preliminary data.</text>
</comment>
<evidence type="ECO:0000313" key="5">
    <source>
        <dbReference type="Proteomes" id="UP000623107"/>
    </source>
</evidence>
<reference evidence="4" key="2">
    <citation type="submission" date="2020-11" db="EMBL/GenBank/DDBJ databases">
        <title>Description of novel Gluconobacter species.</title>
        <authorList>
            <person name="Cleenwerck I."/>
            <person name="Cnockaert M."/>
            <person name="Borremans W."/>
            <person name="Wieme A.D."/>
            <person name="De Vuyst L."/>
            <person name="Vandamme P."/>
        </authorList>
    </citation>
    <scope>NUCLEOTIDE SEQUENCE</scope>
    <source>
        <strain evidence="4">LMG 31484</strain>
    </source>
</reference>
<comment type="subunit">
    <text evidence="3">Homodimer.</text>
</comment>
<dbReference type="EC" id="2.6.1.11" evidence="3"/>
<dbReference type="Gene3D" id="3.40.640.10">
    <property type="entry name" value="Type I PLP-dependent aspartate aminotransferase-like (Major domain)"/>
    <property type="match status" value="1"/>
</dbReference>
<keyword evidence="3" id="KW-0963">Cytoplasm</keyword>
<dbReference type="Pfam" id="PF00202">
    <property type="entry name" value="Aminotran_3"/>
    <property type="match status" value="1"/>
</dbReference>
<keyword evidence="3" id="KW-0055">Arginine biosynthesis</keyword>
<dbReference type="PANTHER" id="PTHR11986">
    <property type="entry name" value="AMINOTRANSFERASE CLASS III"/>
    <property type="match status" value="1"/>
</dbReference>
<comment type="subcellular location">
    <subcellularLocation>
        <location evidence="3">Cytoplasm</location>
    </subcellularLocation>
</comment>
<evidence type="ECO:0000256" key="1">
    <source>
        <dbReference type="ARBA" id="ARBA00022576"/>
    </source>
</evidence>
<evidence type="ECO:0000256" key="3">
    <source>
        <dbReference type="HAMAP-Rule" id="MF_01107"/>
    </source>
</evidence>
<keyword evidence="3" id="KW-0808">Transferase</keyword>
<dbReference type="SUPFAM" id="SSF53383">
    <property type="entry name" value="PLP-dependent transferases"/>
    <property type="match status" value="1"/>
</dbReference>
<dbReference type="GO" id="GO:0008483">
    <property type="term" value="F:transaminase activity"/>
    <property type="evidence" value="ECO:0007669"/>
    <property type="project" value="UniProtKB-KW"/>
</dbReference>
<comment type="miscellaneous">
    <text evidence="3">May also have succinyldiaminopimelate aminotransferase activity, thus carrying out the corresponding step in lysine biosynthesis.</text>
</comment>
<dbReference type="PIRSF" id="PIRSF000521">
    <property type="entry name" value="Transaminase_4ab_Lys_Orn"/>
    <property type="match status" value="1"/>
</dbReference>
<dbReference type="InterPro" id="IPR015422">
    <property type="entry name" value="PyrdxlP-dep_Trfase_small"/>
</dbReference>
<feature type="binding site" evidence="3">
    <location>
        <position position="306"/>
    </location>
    <ligand>
        <name>pyridoxal 5'-phosphate</name>
        <dbReference type="ChEBI" id="CHEBI:597326"/>
    </ligand>
</feature>
<dbReference type="Gene3D" id="3.90.1150.10">
    <property type="entry name" value="Aspartate Aminotransferase, domain 1"/>
    <property type="match status" value="1"/>
</dbReference>
<feature type="binding site" evidence="3">
    <location>
        <position position="163"/>
    </location>
    <ligand>
        <name>pyridoxal 5'-phosphate</name>
        <dbReference type="ChEBI" id="CHEBI:597326"/>
    </ligand>
</feature>
<keyword evidence="1 3" id="KW-0032">Aminotransferase</keyword>
<keyword evidence="2 3" id="KW-0663">Pyridoxal phosphate</keyword>
<comment type="similarity">
    <text evidence="3">Belongs to the class-III pyridoxal-phosphate-dependent aminotransferase family. ArgD subfamily.</text>
</comment>
<dbReference type="InterPro" id="IPR005814">
    <property type="entry name" value="Aminotrans_3"/>
</dbReference>
<reference evidence="4" key="1">
    <citation type="submission" date="2020-04" db="EMBL/GenBank/DDBJ databases">
        <authorList>
            <person name="Sombolestani A."/>
        </authorList>
    </citation>
    <scope>NUCLEOTIDE SEQUENCE</scope>
    <source>
        <strain evidence="4">LMG 31484</strain>
    </source>
</reference>
<dbReference type="InterPro" id="IPR004636">
    <property type="entry name" value="AcOrn/SuccOrn_fam"/>
</dbReference>
<accession>A0ABR9Y5V1</accession>
<gene>
    <name evidence="3" type="primary">argD</name>
    <name evidence="4" type="ORF">HKD24_08315</name>
</gene>
<dbReference type="NCBIfam" id="NF002325">
    <property type="entry name" value="PRK01278.1"/>
    <property type="match status" value="1"/>
</dbReference>
<dbReference type="InterPro" id="IPR050103">
    <property type="entry name" value="Class-III_PLP-dep_AT"/>
</dbReference>
<dbReference type="HAMAP" id="MF_01107">
    <property type="entry name" value="ArgD_aminotrans_3"/>
    <property type="match status" value="1"/>
</dbReference>
<dbReference type="CDD" id="cd00610">
    <property type="entry name" value="OAT_like"/>
    <property type="match status" value="1"/>
</dbReference>
<name>A0ABR9Y5V1_9PROT</name>
<dbReference type="InterPro" id="IPR015424">
    <property type="entry name" value="PyrdxlP-dep_Trfase"/>
</dbReference>
<dbReference type="Proteomes" id="UP000623107">
    <property type="component" value="Unassembled WGS sequence"/>
</dbReference>
<feature type="binding site" evidence="3">
    <location>
        <begin position="248"/>
        <end position="251"/>
    </location>
    <ligand>
        <name>pyridoxal 5'-phosphate</name>
        <dbReference type="ChEBI" id="CHEBI:597326"/>
    </ligand>
</feature>
<comment type="catalytic activity">
    <reaction evidence="3">
        <text>N(2)-acetyl-L-ornithine + 2-oxoglutarate = N-acetyl-L-glutamate 5-semialdehyde + L-glutamate</text>
        <dbReference type="Rhea" id="RHEA:18049"/>
        <dbReference type="ChEBI" id="CHEBI:16810"/>
        <dbReference type="ChEBI" id="CHEBI:29123"/>
        <dbReference type="ChEBI" id="CHEBI:29985"/>
        <dbReference type="ChEBI" id="CHEBI:57805"/>
        <dbReference type="EC" id="2.6.1.11"/>
    </reaction>
</comment>
<evidence type="ECO:0000313" key="4">
    <source>
        <dbReference type="EMBL" id="MBF0859220.1"/>
    </source>
</evidence>
<dbReference type="EMBL" id="JABCQG010000009">
    <property type="protein sequence ID" value="MBF0859220.1"/>
    <property type="molecule type" value="Genomic_DNA"/>
</dbReference>
<feature type="modified residue" description="N6-(pyridoxal phosphate)lysine" evidence="3">
    <location>
        <position position="277"/>
    </location>
</feature>
<evidence type="ECO:0000256" key="2">
    <source>
        <dbReference type="ARBA" id="ARBA00022898"/>
    </source>
</evidence>
<comment type="pathway">
    <text evidence="3">Amino-acid biosynthesis; L-arginine biosynthesis; N(2)-acetyl-L-ornithine from L-glutamate: step 4/4.</text>
</comment>
<feature type="binding site" evidence="3">
    <location>
        <begin position="130"/>
        <end position="131"/>
    </location>
    <ligand>
        <name>pyridoxal 5'-phosphate</name>
        <dbReference type="ChEBI" id="CHEBI:597326"/>
    </ligand>
</feature>
<feature type="binding site" evidence="3">
    <location>
        <position position="166"/>
    </location>
    <ligand>
        <name>N(2)-acetyl-L-ornithine</name>
        <dbReference type="ChEBI" id="CHEBI:57805"/>
    </ligand>
</feature>
<sequence length="434" mass="46353">MHRRILKPCSGQPEQGFAIPQQPFRSQPDIQRSIMIPALMPNYKRADLAFEQGEGVWLTATNGRRYLDFGAGIAVSSLGHAHPKLVKAISDQAAKVMHVSNLYRVPQAEKLAQLLVQNTFADSVLFCNSGAEANEAMVKMIRRAQFENSHPERTHILCFNGAFHGRTLGMISATGNPAYQKGFGPVVAGFDHAPFNNTNTLREAITPETAGIVVEPVQGESGIKPATQEFMSALRTACDEYGLYLGFDEVQTGVGRTGRLFAHELYDVKPDVISVAKGIGGGFPLGAVLATEEVAKHLTPGSHGTTYGGNPLACSAGLAVLEEVLSPGFLEHVRTVGSAFGTMLEDVVKRSGGVFDSVRGVGLMRGLHCVPPVADVMAAILDQDLLAVGAGDNVLRLVPPLIVTEAECREACERLIRAAAALNAQTTKTQENAS</sequence>
<organism evidence="4 5">
    <name type="scientific">Gluconobacter vitians</name>
    <dbReference type="NCBI Taxonomy" id="2728102"/>
    <lineage>
        <taxon>Bacteria</taxon>
        <taxon>Pseudomonadati</taxon>
        <taxon>Pseudomonadota</taxon>
        <taxon>Alphaproteobacteria</taxon>
        <taxon>Acetobacterales</taxon>
        <taxon>Acetobacteraceae</taxon>
        <taxon>Gluconobacter</taxon>
    </lineage>
</organism>
<dbReference type="InterPro" id="IPR015421">
    <property type="entry name" value="PyrdxlP-dep_Trfase_major"/>
</dbReference>